<evidence type="ECO:0000313" key="6">
    <source>
        <dbReference type="EMBL" id="RRO85923.1"/>
    </source>
</evidence>
<feature type="compositionally biased region" description="Low complexity" evidence="4">
    <location>
        <begin position="1"/>
        <end position="14"/>
    </location>
</feature>
<sequence>MTRPTIPATAPRAAVSTPQSGPCCSLSTRPYTPPEASDLAERFRILSDPTRLRMLSLIASRGCGPVCVGDLVDPLGVSQPTVSHHLRILTDAGLLTRRREGRSVLYTVVAEAFAPLRAALAIG</sequence>
<dbReference type="InterPro" id="IPR018334">
    <property type="entry name" value="ArsR_HTH"/>
</dbReference>
<dbReference type="GO" id="GO:0003700">
    <property type="term" value="F:DNA-binding transcription factor activity"/>
    <property type="evidence" value="ECO:0007669"/>
    <property type="project" value="InterPro"/>
</dbReference>
<dbReference type="PANTHER" id="PTHR33154:SF18">
    <property type="entry name" value="ARSENICAL RESISTANCE OPERON REPRESSOR"/>
    <property type="match status" value="1"/>
</dbReference>
<dbReference type="RefSeq" id="WP_125172859.1">
    <property type="nucleotide sequence ID" value="NZ_JAPJOD010000028.1"/>
</dbReference>
<evidence type="ECO:0000259" key="5">
    <source>
        <dbReference type="PROSITE" id="PS50987"/>
    </source>
</evidence>
<dbReference type="GO" id="GO:0003677">
    <property type="term" value="F:DNA binding"/>
    <property type="evidence" value="ECO:0007669"/>
    <property type="project" value="UniProtKB-KW"/>
</dbReference>
<keyword evidence="2" id="KW-0238">DNA-binding</keyword>
<accession>A0A3R8RD74</accession>
<organism evidence="6 7">
    <name type="scientific">Corynebacterium bovis</name>
    <dbReference type="NCBI Taxonomy" id="36808"/>
    <lineage>
        <taxon>Bacteria</taxon>
        <taxon>Bacillati</taxon>
        <taxon>Actinomycetota</taxon>
        <taxon>Actinomycetes</taxon>
        <taxon>Mycobacteriales</taxon>
        <taxon>Corynebacteriaceae</taxon>
        <taxon>Corynebacterium</taxon>
    </lineage>
</organism>
<protein>
    <submittedName>
        <fullName evidence="6">Transcriptional regulator</fullName>
    </submittedName>
</protein>
<dbReference type="CDD" id="cd00090">
    <property type="entry name" value="HTH_ARSR"/>
    <property type="match status" value="1"/>
</dbReference>
<dbReference type="SUPFAM" id="SSF46785">
    <property type="entry name" value="Winged helix' DNA-binding domain"/>
    <property type="match status" value="1"/>
</dbReference>
<comment type="caution">
    <text evidence="6">The sequence shown here is derived from an EMBL/GenBank/DDBJ whole genome shotgun (WGS) entry which is preliminary data.</text>
</comment>
<dbReference type="InterPro" id="IPR001845">
    <property type="entry name" value="HTH_ArsR_DNA-bd_dom"/>
</dbReference>
<name>A0A3R8RD74_9CORY</name>
<evidence type="ECO:0000256" key="4">
    <source>
        <dbReference type="SAM" id="MobiDB-lite"/>
    </source>
</evidence>
<feature type="region of interest" description="Disordered" evidence="4">
    <location>
        <begin position="1"/>
        <end position="32"/>
    </location>
</feature>
<feature type="domain" description="HTH arsR-type" evidence="5">
    <location>
        <begin position="31"/>
        <end position="123"/>
    </location>
</feature>
<dbReference type="SMART" id="SM00418">
    <property type="entry name" value="HTH_ARSR"/>
    <property type="match status" value="1"/>
</dbReference>
<proteinExistence type="predicted"/>
<dbReference type="AlphaFoldDB" id="A0A3R8RD74"/>
<dbReference type="PRINTS" id="PR00778">
    <property type="entry name" value="HTHARSR"/>
</dbReference>
<dbReference type="EMBL" id="PQNK01000015">
    <property type="protein sequence ID" value="RRO85923.1"/>
    <property type="molecule type" value="Genomic_DNA"/>
</dbReference>
<dbReference type="InterPro" id="IPR036390">
    <property type="entry name" value="WH_DNA-bd_sf"/>
</dbReference>
<keyword evidence="1" id="KW-0805">Transcription regulation</keyword>
<dbReference type="Pfam" id="PF01022">
    <property type="entry name" value="HTH_5"/>
    <property type="match status" value="1"/>
</dbReference>
<dbReference type="PROSITE" id="PS00846">
    <property type="entry name" value="HTH_ARSR_1"/>
    <property type="match status" value="1"/>
</dbReference>
<dbReference type="PANTHER" id="PTHR33154">
    <property type="entry name" value="TRANSCRIPTIONAL REGULATOR, ARSR FAMILY"/>
    <property type="match status" value="1"/>
</dbReference>
<gene>
    <name evidence="6" type="ORF">CXF48_08835</name>
</gene>
<dbReference type="PROSITE" id="PS50987">
    <property type="entry name" value="HTH_ARSR_2"/>
    <property type="match status" value="1"/>
</dbReference>
<dbReference type="InterPro" id="IPR051081">
    <property type="entry name" value="HTH_MetalResp_TranReg"/>
</dbReference>
<keyword evidence="3" id="KW-0804">Transcription</keyword>
<reference evidence="6 7" key="1">
    <citation type="submission" date="2018-01" db="EMBL/GenBank/DDBJ databases">
        <title>Twenty Corynebacterium bovis Genomes.</title>
        <authorList>
            <person name="Gulvik C.A."/>
        </authorList>
    </citation>
    <scope>NUCLEOTIDE SEQUENCE [LARGE SCALE GENOMIC DNA]</scope>
    <source>
        <strain evidence="6 7">F6900</strain>
    </source>
</reference>
<dbReference type="Gene3D" id="1.10.10.10">
    <property type="entry name" value="Winged helix-like DNA-binding domain superfamily/Winged helix DNA-binding domain"/>
    <property type="match status" value="1"/>
</dbReference>
<evidence type="ECO:0000256" key="2">
    <source>
        <dbReference type="ARBA" id="ARBA00023125"/>
    </source>
</evidence>
<evidence type="ECO:0000313" key="7">
    <source>
        <dbReference type="Proteomes" id="UP000276526"/>
    </source>
</evidence>
<dbReference type="InterPro" id="IPR011991">
    <property type="entry name" value="ArsR-like_HTH"/>
</dbReference>
<evidence type="ECO:0000256" key="1">
    <source>
        <dbReference type="ARBA" id="ARBA00023015"/>
    </source>
</evidence>
<dbReference type="NCBIfam" id="NF033788">
    <property type="entry name" value="HTH_metalloreg"/>
    <property type="match status" value="1"/>
</dbReference>
<feature type="compositionally biased region" description="Polar residues" evidence="4">
    <location>
        <begin position="16"/>
        <end position="30"/>
    </location>
</feature>
<evidence type="ECO:0000256" key="3">
    <source>
        <dbReference type="ARBA" id="ARBA00023163"/>
    </source>
</evidence>
<dbReference type="Proteomes" id="UP000276526">
    <property type="component" value="Unassembled WGS sequence"/>
</dbReference>
<dbReference type="InterPro" id="IPR036388">
    <property type="entry name" value="WH-like_DNA-bd_sf"/>
</dbReference>